<dbReference type="OrthoDB" id="9798046at2"/>
<proteinExistence type="inferred from homology"/>
<dbReference type="Gene3D" id="3.30.2310.20">
    <property type="entry name" value="RelE-like"/>
    <property type="match status" value="1"/>
</dbReference>
<comment type="similarity">
    <text evidence="1">Belongs to the RelE toxin family.</text>
</comment>
<comment type="caution">
    <text evidence="3">The sequence shown here is derived from an EMBL/GenBank/DDBJ whole genome shotgun (WGS) entry which is preliminary data.</text>
</comment>
<sequence>MHVVHWKKQAINDLIKIGQFIARDSPAHAKKMIERIQGKLQPLATYPRLGRPGHKRGTYELIAHEHYVIIYRVSATEVEILRIKHTARRWPAK</sequence>
<name>A0A430HDV6_9BURK</name>
<evidence type="ECO:0000256" key="2">
    <source>
        <dbReference type="ARBA" id="ARBA00022649"/>
    </source>
</evidence>
<dbReference type="SUPFAM" id="SSF143011">
    <property type="entry name" value="RelE-like"/>
    <property type="match status" value="1"/>
</dbReference>
<evidence type="ECO:0000313" key="4">
    <source>
        <dbReference type="Proteomes" id="UP000278085"/>
    </source>
</evidence>
<accession>A0A430HDV6</accession>
<organism evidence="3 4">
    <name type="scientific">Massilia atriviolacea</name>
    <dbReference type="NCBI Taxonomy" id="2495579"/>
    <lineage>
        <taxon>Bacteria</taxon>
        <taxon>Pseudomonadati</taxon>
        <taxon>Pseudomonadota</taxon>
        <taxon>Betaproteobacteria</taxon>
        <taxon>Burkholderiales</taxon>
        <taxon>Oxalobacteraceae</taxon>
        <taxon>Telluria group</taxon>
        <taxon>Massilia</taxon>
    </lineage>
</organism>
<dbReference type="PANTHER" id="PTHR33755:SF6">
    <property type="entry name" value="PLASMID STABILIZATION SYSTEM PROTEIN"/>
    <property type="match status" value="1"/>
</dbReference>
<dbReference type="PANTHER" id="PTHR33755">
    <property type="entry name" value="TOXIN PARE1-RELATED"/>
    <property type="match status" value="1"/>
</dbReference>
<dbReference type="Pfam" id="PF05016">
    <property type="entry name" value="ParE_toxin"/>
    <property type="match status" value="1"/>
</dbReference>
<reference evidence="3 4" key="1">
    <citation type="submission" date="2018-12" db="EMBL/GenBank/DDBJ databases">
        <authorList>
            <person name="Yang E."/>
        </authorList>
    </citation>
    <scope>NUCLEOTIDE SEQUENCE [LARGE SCALE GENOMIC DNA]</scope>
    <source>
        <strain evidence="3 4">SOD</strain>
    </source>
</reference>
<gene>
    <name evidence="3" type="ORF">EJB06_27870</name>
</gene>
<dbReference type="InterPro" id="IPR051803">
    <property type="entry name" value="TA_system_RelE-like_toxin"/>
</dbReference>
<dbReference type="AlphaFoldDB" id="A0A430HDV6"/>
<dbReference type="RefSeq" id="WP_126077296.1">
    <property type="nucleotide sequence ID" value="NZ_CP051166.1"/>
</dbReference>
<protein>
    <submittedName>
        <fullName evidence="3">Type II toxin-antitoxin system RelE/ParE family toxin</fullName>
    </submittedName>
</protein>
<evidence type="ECO:0000313" key="3">
    <source>
        <dbReference type="EMBL" id="RSZ55689.1"/>
    </source>
</evidence>
<keyword evidence="2" id="KW-1277">Toxin-antitoxin system</keyword>
<keyword evidence="4" id="KW-1185">Reference proteome</keyword>
<evidence type="ECO:0000256" key="1">
    <source>
        <dbReference type="ARBA" id="ARBA00006226"/>
    </source>
</evidence>
<dbReference type="InterPro" id="IPR035093">
    <property type="entry name" value="RelE/ParE_toxin_dom_sf"/>
</dbReference>
<dbReference type="NCBIfam" id="TIGR02385">
    <property type="entry name" value="RelE_StbE"/>
    <property type="match status" value="1"/>
</dbReference>
<dbReference type="InterPro" id="IPR007712">
    <property type="entry name" value="RelE/ParE_toxin"/>
</dbReference>
<dbReference type="EMBL" id="RXLQ01000022">
    <property type="protein sequence ID" value="RSZ55689.1"/>
    <property type="molecule type" value="Genomic_DNA"/>
</dbReference>
<dbReference type="Proteomes" id="UP000278085">
    <property type="component" value="Unassembled WGS sequence"/>
</dbReference>